<dbReference type="GeneID" id="54454166"/>
<organism evidence="1">
    <name type="scientific">Mytilinidion resinicola</name>
    <dbReference type="NCBI Taxonomy" id="574789"/>
    <lineage>
        <taxon>Eukaryota</taxon>
        <taxon>Fungi</taxon>
        <taxon>Dikarya</taxon>
        <taxon>Ascomycota</taxon>
        <taxon>Pezizomycotina</taxon>
        <taxon>Dothideomycetes</taxon>
        <taxon>Pleosporomycetidae</taxon>
        <taxon>Mytilinidiales</taxon>
        <taxon>Mytilinidiaceae</taxon>
        <taxon>Mytilinidion</taxon>
    </lineage>
</organism>
<evidence type="ECO:0000313" key="2">
    <source>
        <dbReference type="Proteomes" id="UP000504636"/>
    </source>
</evidence>
<name>A0A6A6Y1B1_9PEZI</name>
<dbReference type="EMBL" id="MU003723">
    <property type="protein sequence ID" value="KAF2802429.1"/>
    <property type="molecule type" value="Genomic_DNA"/>
</dbReference>
<proteinExistence type="predicted"/>
<evidence type="ECO:0008006" key="4">
    <source>
        <dbReference type="Google" id="ProtNLM"/>
    </source>
</evidence>
<reference evidence="3" key="3">
    <citation type="submission" date="2025-04" db="UniProtKB">
        <authorList>
            <consortium name="RefSeq"/>
        </authorList>
    </citation>
    <scope>IDENTIFICATION</scope>
    <source>
        <strain evidence="3">CBS 304.34</strain>
    </source>
</reference>
<dbReference type="Proteomes" id="UP000504636">
    <property type="component" value="Unplaced"/>
</dbReference>
<dbReference type="AlphaFoldDB" id="A0A6A6Y1B1"/>
<evidence type="ECO:0000313" key="3">
    <source>
        <dbReference type="RefSeq" id="XP_033569393.1"/>
    </source>
</evidence>
<gene>
    <name evidence="1 3" type="ORF">BDZ99DRAFT_203465</name>
</gene>
<accession>A0A6A6Y1B1</accession>
<protein>
    <recommendedName>
        <fullName evidence="4">F-box domain-containing protein</fullName>
    </recommendedName>
</protein>
<evidence type="ECO:0000313" key="1">
    <source>
        <dbReference type="EMBL" id="KAF2802429.1"/>
    </source>
</evidence>
<dbReference type="RefSeq" id="XP_033569393.1">
    <property type="nucleotide sequence ID" value="XM_033713273.1"/>
</dbReference>
<keyword evidence="2" id="KW-1185">Reference proteome</keyword>
<reference evidence="1 3" key="1">
    <citation type="journal article" date="2020" name="Stud. Mycol.">
        <title>101 Dothideomycetes genomes: a test case for predicting lifestyles and emergence of pathogens.</title>
        <authorList>
            <person name="Haridas S."/>
            <person name="Albert R."/>
            <person name="Binder M."/>
            <person name="Bloem J."/>
            <person name="Labutti K."/>
            <person name="Salamov A."/>
            <person name="Andreopoulos B."/>
            <person name="Baker S."/>
            <person name="Barry K."/>
            <person name="Bills G."/>
            <person name="Bluhm B."/>
            <person name="Cannon C."/>
            <person name="Castanera R."/>
            <person name="Culley D."/>
            <person name="Daum C."/>
            <person name="Ezra D."/>
            <person name="Gonzalez J."/>
            <person name="Henrissat B."/>
            <person name="Kuo A."/>
            <person name="Liang C."/>
            <person name="Lipzen A."/>
            <person name="Lutzoni F."/>
            <person name="Magnuson J."/>
            <person name="Mondo S."/>
            <person name="Nolan M."/>
            <person name="Ohm R."/>
            <person name="Pangilinan J."/>
            <person name="Park H.-J."/>
            <person name="Ramirez L."/>
            <person name="Alfaro M."/>
            <person name="Sun H."/>
            <person name="Tritt A."/>
            <person name="Yoshinaga Y."/>
            <person name="Zwiers L.-H."/>
            <person name="Turgeon B."/>
            <person name="Goodwin S."/>
            <person name="Spatafora J."/>
            <person name="Crous P."/>
            <person name="Grigoriev I."/>
        </authorList>
    </citation>
    <scope>NUCLEOTIDE SEQUENCE</scope>
    <source>
        <strain evidence="1 3">CBS 304.34</strain>
    </source>
</reference>
<dbReference type="OrthoDB" id="10308535at2759"/>
<reference evidence="3" key="2">
    <citation type="submission" date="2020-04" db="EMBL/GenBank/DDBJ databases">
        <authorList>
            <consortium name="NCBI Genome Project"/>
        </authorList>
    </citation>
    <scope>NUCLEOTIDE SEQUENCE</scope>
    <source>
        <strain evidence="3">CBS 304.34</strain>
    </source>
</reference>
<sequence>MDFTIQLGSQVARMTVKSVSDDASDDTAAVPPFLRLPTELRRRIFSFMYPWGAVRRDGLQRRALDHVTEFPHEPGLPVWSWNCPVTTEPCTPEYEQFGAIALSEPSQQDEFVRACTNWPRRAHRAATDGIVTLNEFGLAWNGLGIAGTNRQIRREVQDCLFHDTQQTILVAHYATTIADYRYRGPFRGWQAFLEDYPFEMSRRVHIVISPANTDQDKIYPNRIISLRERVYDLCKRLQKAPVIQELIIDARGPFFEVQEELESASAWILRRQGIDPGSEDAKRRNLVVSRGLYHNVHESRSDLELVLQPFKILSNVQSGYILVMPRPQRTHFANILCSEHKVIAQTLRDCLASPNSKEQEAEDEYHATTSECYKRIRSRNASKSGHSGQLIVSRQF</sequence>